<keyword evidence="4 7" id="KW-1133">Transmembrane helix</keyword>
<feature type="region of interest" description="Disordered" evidence="6">
    <location>
        <begin position="35"/>
        <end position="59"/>
    </location>
</feature>
<keyword evidence="5 7" id="KW-0472">Membrane</keyword>
<feature type="transmembrane region" description="Helical" evidence="7">
    <location>
        <begin position="108"/>
        <end position="129"/>
    </location>
</feature>
<evidence type="ECO:0000313" key="9">
    <source>
        <dbReference type="EMBL" id="CAB3904583.1"/>
    </source>
</evidence>
<evidence type="ECO:0000256" key="4">
    <source>
        <dbReference type="ARBA" id="ARBA00022989"/>
    </source>
</evidence>
<dbReference type="GO" id="GO:0005886">
    <property type="term" value="C:plasma membrane"/>
    <property type="evidence" value="ECO:0007669"/>
    <property type="project" value="UniProtKB-SubCell"/>
</dbReference>
<dbReference type="AlphaFoldDB" id="A0A6S7EBV3"/>
<dbReference type="Gene3D" id="4.10.1060.10">
    <property type="entry name" value="Zinc finger, RanBP2-type"/>
    <property type="match status" value="1"/>
</dbReference>
<evidence type="ECO:0000259" key="8">
    <source>
        <dbReference type="Pfam" id="PF06271"/>
    </source>
</evidence>
<feature type="domain" description="RDD" evidence="8">
    <location>
        <begin position="67"/>
        <end position="219"/>
    </location>
</feature>
<dbReference type="Pfam" id="PF06271">
    <property type="entry name" value="RDD"/>
    <property type="match status" value="1"/>
</dbReference>
<dbReference type="PANTHER" id="PTHR36115">
    <property type="entry name" value="PROLINE-RICH ANTIGEN HOMOLOG-RELATED"/>
    <property type="match status" value="1"/>
</dbReference>
<dbReference type="InterPro" id="IPR051791">
    <property type="entry name" value="Pra-immunoreactive"/>
</dbReference>
<evidence type="ECO:0000256" key="7">
    <source>
        <dbReference type="SAM" id="Phobius"/>
    </source>
</evidence>
<dbReference type="Gene3D" id="3.30.700.10">
    <property type="entry name" value="Glycoprotein, Type 4 Pilin"/>
    <property type="match status" value="1"/>
</dbReference>
<sequence>MQCPRCNWQNPASNTQCFSCQAPLPVPAASAQAAAAGKSKSRPSKTAAAKAPAQSARAGQGNGLVFPSIWPRLGASAIDALVMAAGMIVLIFAAQLTYEGLTGDTPPFWVAFAAGLIGWFLPAFMDAWGNGSPGKRAVKLRVVNRKGQSPGLLRSFWRHTLKYTVNLLLPGLFHHLQQMIFGERAMHNALAGTHVVTRQADPRAVQAAVARAPSVTGAGKFLFAVFGILALVVVGIVIGVNATGDSKSDNPLHADIIRLDLVSDPVRRLAENHYRRTQKFPSSLDELGISAQSLHDSGFSKVEMNPVNGVLRFTIAGAPSTDGTPSLAGKHLVYVPELRAERKGGGVRRWECGSDDIPANDRTYSCRHDASAFAR</sequence>
<evidence type="ECO:0000256" key="3">
    <source>
        <dbReference type="ARBA" id="ARBA00022692"/>
    </source>
</evidence>
<evidence type="ECO:0000256" key="1">
    <source>
        <dbReference type="ARBA" id="ARBA00004651"/>
    </source>
</evidence>
<dbReference type="Proteomes" id="UP000494105">
    <property type="component" value="Unassembled WGS sequence"/>
</dbReference>
<name>A0A6S7EBV3_9BURK</name>
<feature type="transmembrane region" description="Helical" evidence="7">
    <location>
        <begin position="221"/>
        <end position="240"/>
    </location>
</feature>
<evidence type="ECO:0000256" key="6">
    <source>
        <dbReference type="SAM" id="MobiDB-lite"/>
    </source>
</evidence>
<feature type="compositionally biased region" description="Low complexity" evidence="6">
    <location>
        <begin position="35"/>
        <end position="58"/>
    </location>
</feature>
<accession>A0A6S7EBV3</accession>
<keyword evidence="3 7" id="KW-0812">Transmembrane</keyword>
<organism evidence="9 10">
    <name type="scientific">Achromobacter piechaudii</name>
    <dbReference type="NCBI Taxonomy" id="72556"/>
    <lineage>
        <taxon>Bacteria</taxon>
        <taxon>Pseudomonadati</taxon>
        <taxon>Pseudomonadota</taxon>
        <taxon>Betaproteobacteria</taxon>
        <taxon>Burkholderiales</taxon>
        <taxon>Alcaligenaceae</taxon>
        <taxon>Achromobacter</taxon>
    </lineage>
</organism>
<evidence type="ECO:0000313" key="10">
    <source>
        <dbReference type="Proteomes" id="UP000494105"/>
    </source>
</evidence>
<keyword evidence="2" id="KW-1003">Cell membrane</keyword>
<comment type="subcellular location">
    <subcellularLocation>
        <location evidence="1">Cell membrane</location>
        <topology evidence="1">Multi-pass membrane protein</topology>
    </subcellularLocation>
</comment>
<dbReference type="EMBL" id="CADILD010000003">
    <property type="protein sequence ID" value="CAB3904583.1"/>
    <property type="molecule type" value="Genomic_DNA"/>
</dbReference>
<proteinExistence type="predicted"/>
<evidence type="ECO:0000256" key="5">
    <source>
        <dbReference type="ARBA" id="ARBA00023136"/>
    </source>
</evidence>
<gene>
    <name evidence="9" type="ORF">LMG1861_04479</name>
</gene>
<feature type="transmembrane region" description="Helical" evidence="7">
    <location>
        <begin position="77"/>
        <end position="96"/>
    </location>
</feature>
<dbReference type="InterPro" id="IPR010432">
    <property type="entry name" value="RDD"/>
</dbReference>
<reference evidence="9 10" key="1">
    <citation type="submission" date="2020-04" db="EMBL/GenBank/DDBJ databases">
        <authorList>
            <person name="De Canck E."/>
        </authorList>
    </citation>
    <scope>NUCLEOTIDE SEQUENCE [LARGE SCALE GENOMIC DNA]</scope>
    <source>
        <strain evidence="9 10">LMG 1861</strain>
    </source>
</reference>
<evidence type="ECO:0000256" key="2">
    <source>
        <dbReference type="ARBA" id="ARBA00022475"/>
    </source>
</evidence>
<protein>
    <recommendedName>
        <fullName evidence="8">RDD domain-containing protein</fullName>
    </recommendedName>
</protein>